<dbReference type="Pfam" id="PF00011">
    <property type="entry name" value="HSP20"/>
    <property type="match status" value="1"/>
</dbReference>
<evidence type="ECO:0000313" key="5">
    <source>
        <dbReference type="Proteomes" id="UP000027946"/>
    </source>
</evidence>
<comment type="caution">
    <text evidence="4">The sequence shown here is derived from an EMBL/GenBank/DDBJ whole genome shotgun (WGS) entry which is preliminary data.</text>
</comment>
<protein>
    <submittedName>
        <fullName evidence="4">18 kDa heat shock protein</fullName>
    </submittedName>
</protein>
<evidence type="ECO:0000256" key="2">
    <source>
        <dbReference type="RuleBase" id="RU003616"/>
    </source>
</evidence>
<dbReference type="EMBL" id="JJMM01000026">
    <property type="protein sequence ID" value="KDR93790.1"/>
    <property type="molecule type" value="Genomic_DNA"/>
</dbReference>
<organism evidence="4 5">
    <name type="scientific">Peptoclostridium litorale DSM 5388</name>
    <dbReference type="NCBI Taxonomy" id="1121324"/>
    <lineage>
        <taxon>Bacteria</taxon>
        <taxon>Bacillati</taxon>
        <taxon>Bacillota</taxon>
        <taxon>Clostridia</taxon>
        <taxon>Peptostreptococcales</taxon>
        <taxon>Peptoclostridiaceae</taxon>
        <taxon>Peptoclostridium</taxon>
    </lineage>
</organism>
<dbReference type="AlphaFoldDB" id="A0A069RC07"/>
<dbReference type="Gene3D" id="2.60.40.790">
    <property type="match status" value="1"/>
</dbReference>
<proteinExistence type="inferred from homology"/>
<dbReference type="SUPFAM" id="SSF49764">
    <property type="entry name" value="HSP20-like chaperones"/>
    <property type="match status" value="1"/>
</dbReference>
<comment type="similarity">
    <text evidence="1 2">Belongs to the small heat shock protein (HSP20) family.</text>
</comment>
<evidence type="ECO:0000256" key="1">
    <source>
        <dbReference type="PROSITE-ProRule" id="PRU00285"/>
    </source>
</evidence>
<dbReference type="STRING" id="1121324.CLIT_23c00620"/>
<keyword evidence="4" id="KW-0346">Stress response</keyword>
<name>A0A069RC07_PEPLI</name>
<accession>A0A069RC07</accession>
<dbReference type="InterPro" id="IPR008978">
    <property type="entry name" value="HSP20-like_chaperone"/>
</dbReference>
<reference evidence="4 5" key="1">
    <citation type="submission" date="2014-03" db="EMBL/GenBank/DDBJ databases">
        <title>Genome sequence of Clostridium litorale W6, DSM 5388.</title>
        <authorList>
            <person name="Poehlein A."/>
            <person name="Jagirdar A."/>
            <person name="Khonsari B."/>
            <person name="Chibani C.M."/>
            <person name="Gutierrez Gutierrez D.A."/>
            <person name="Davydova E."/>
            <person name="Alghaithi H.S."/>
            <person name="Nair K.P."/>
            <person name="Dhamotharan K."/>
            <person name="Chandran L."/>
            <person name="G W."/>
            <person name="Daniel R."/>
        </authorList>
    </citation>
    <scope>NUCLEOTIDE SEQUENCE [LARGE SCALE GENOMIC DNA]</scope>
    <source>
        <strain evidence="4 5">W6</strain>
    </source>
</reference>
<dbReference type="PROSITE" id="PS01031">
    <property type="entry name" value="SHSP"/>
    <property type="match status" value="1"/>
</dbReference>
<evidence type="ECO:0000259" key="3">
    <source>
        <dbReference type="PROSITE" id="PS01031"/>
    </source>
</evidence>
<dbReference type="InterPro" id="IPR031107">
    <property type="entry name" value="Small_HSP"/>
</dbReference>
<sequence>MYLPTPFDRKKESLMRYFDKVFEEDFWNFPTPDFFTEGFIRTDIRETETEYILEADLPGFTRDDVKIKIKDNYLILSAEKKQEIEESAEGYIRKERSYGSLKRSFFLENIKEDEISAKFEHGVLTIVLPKSKEEKKEERAIDID</sequence>
<dbReference type="InterPro" id="IPR002068">
    <property type="entry name" value="A-crystallin/Hsp20_dom"/>
</dbReference>
<gene>
    <name evidence="4" type="primary">hsp18</name>
    <name evidence="4" type="ORF">CLIT_23c00620</name>
</gene>
<keyword evidence="5" id="KW-1185">Reference proteome</keyword>
<dbReference type="PANTHER" id="PTHR11527">
    <property type="entry name" value="HEAT-SHOCK PROTEIN 20 FAMILY MEMBER"/>
    <property type="match status" value="1"/>
</dbReference>
<dbReference type="Proteomes" id="UP000027946">
    <property type="component" value="Unassembled WGS sequence"/>
</dbReference>
<dbReference type="OrthoDB" id="9811615at2"/>
<dbReference type="RefSeq" id="WP_038267593.1">
    <property type="nucleotide sequence ID" value="NZ_FSRH01000004.1"/>
</dbReference>
<dbReference type="eggNOG" id="COG0071">
    <property type="taxonomic scope" value="Bacteria"/>
</dbReference>
<feature type="domain" description="SHSP" evidence="3">
    <location>
        <begin position="33"/>
        <end position="144"/>
    </location>
</feature>
<evidence type="ECO:0000313" key="4">
    <source>
        <dbReference type="EMBL" id="KDR93790.1"/>
    </source>
</evidence>
<dbReference type="CDD" id="cd06471">
    <property type="entry name" value="ACD_LpsHSP_like"/>
    <property type="match status" value="1"/>
</dbReference>